<dbReference type="GO" id="GO:0016740">
    <property type="term" value="F:transferase activity"/>
    <property type="evidence" value="ECO:0007669"/>
    <property type="project" value="UniProtKB-KW"/>
</dbReference>
<dbReference type="EC" id="2.7.1.180" evidence="2"/>
<dbReference type="PANTHER" id="PTHR30040:SF2">
    <property type="entry name" value="FAD:PROTEIN FMN TRANSFERASE"/>
    <property type="match status" value="1"/>
</dbReference>
<comment type="caution">
    <text evidence="12">The sequence shown here is derived from an EMBL/GenBank/DDBJ whole genome shotgun (WGS) entry which is preliminary data.</text>
</comment>
<gene>
    <name evidence="12" type="ORF">EVA_01963</name>
</gene>
<keyword evidence="6" id="KW-0479">Metal-binding</keyword>
<evidence type="ECO:0000256" key="6">
    <source>
        <dbReference type="ARBA" id="ARBA00022723"/>
    </source>
</evidence>
<evidence type="ECO:0000256" key="10">
    <source>
        <dbReference type="ARBA" id="ARBA00048540"/>
    </source>
</evidence>
<name>J9GQ58_9ZZZZ</name>
<dbReference type="Pfam" id="PF02424">
    <property type="entry name" value="ApbE"/>
    <property type="match status" value="1"/>
</dbReference>
<dbReference type="InterPro" id="IPR003374">
    <property type="entry name" value="ApbE-like_sf"/>
</dbReference>
<dbReference type="InterPro" id="IPR024932">
    <property type="entry name" value="ApbE"/>
</dbReference>
<evidence type="ECO:0000256" key="3">
    <source>
        <dbReference type="ARBA" id="ARBA00016337"/>
    </source>
</evidence>
<evidence type="ECO:0000313" key="12">
    <source>
        <dbReference type="EMBL" id="EJX09929.1"/>
    </source>
</evidence>
<keyword evidence="11" id="KW-1133">Transmembrane helix</keyword>
<keyword evidence="7" id="KW-0274">FAD</keyword>
<evidence type="ECO:0000256" key="11">
    <source>
        <dbReference type="SAM" id="Phobius"/>
    </source>
</evidence>
<dbReference type="PIRSF" id="PIRSF006268">
    <property type="entry name" value="ApbE"/>
    <property type="match status" value="1"/>
</dbReference>
<protein>
    <recommendedName>
        <fullName evidence="3">FAD:protein FMN transferase</fullName>
        <ecNumber evidence="2">2.7.1.180</ecNumber>
    </recommendedName>
    <alternativeName>
        <fullName evidence="9">Flavin transferase</fullName>
    </alternativeName>
</protein>
<evidence type="ECO:0000256" key="9">
    <source>
        <dbReference type="ARBA" id="ARBA00031306"/>
    </source>
</evidence>
<organism evidence="12">
    <name type="scientific">gut metagenome</name>
    <dbReference type="NCBI Taxonomy" id="749906"/>
    <lineage>
        <taxon>unclassified sequences</taxon>
        <taxon>metagenomes</taxon>
        <taxon>organismal metagenomes</taxon>
    </lineage>
</organism>
<dbReference type="Gene3D" id="3.10.520.10">
    <property type="entry name" value="ApbE-like domains"/>
    <property type="match status" value="1"/>
</dbReference>
<evidence type="ECO:0000256" key="7">
    <source>
        <dbReference type="ARBA" id="ARBA00022827"/>
    </source>
</evidence>
<keyword evidence="11" id="KW-0472">Membrane</keyword>
<keyword evidence="11" id="KW-0812">Transmembrane</keyword>
<keyword evidence="12" id="KW-0449">Lipoprotein</keyword>
<evidence type="ECO:0000256" key="8">
    <source>
        <dbReference type="ARBA" id="ARBA00022842"/>
    </source>
</evidence>
<comment type="cofactor">
    <cofactor evidence="1">
        <name>Mg(2+)</name>
        <dbReference type="ChEBI" id="CHEBI:18420"/>
    </cofactor>
</comment>
<dbReference type="SUPFAM" id="SSF143631">
    <property type="entry name" value="ApbE-like"/>
    <property type="match status" value="1"/>
</dbReference>
<dbReference type="PANTHER" id="PTHR30040">
    <property type="entry name" value="THIAMINE BIOSYNTHESIS LIPOPROTEIN APBE"/>
    <property type="match status" value="1"/>
</dbReference>
<keyword evidence="8" id="KW-0460">Magnesium</keyword>
<proteinExistence type="predicted"/>
<evidence type="ECO:0000256" key="5">
    <source>
        <dbReference type="ARBA" id="ARBA00022679"/>
    </source>
</evidence>
<dbReference type="EMBL" id="AMCI01000288">
    <property type="protein sequence ID" value="EJX09929.1"/>
    <property type="molecule type" value="Genomic_DNA"/>
</dbReference>
<keyword evidence="5" id="KW-0808">Transferase</keyword>
<reference evidence="12" key="1">
    <citation type="journal article" date="2012" name="PLoS ONE">
        <title>Gene sets for utilization of primary and secondary nutrition supplies in the distal gut of endangered iberian lynx.</title>
        <authorList>
            <person name="Alcaide M."/>
            <person name="Messina E."/>
            <person name="Richter M."/>
            <person name="Bargiela R."/>
            <person name="Peplies J."/>
            <person name="Huws S.A."/>
            <person name="Newbold C.J."/>
            <person name="Golyshin P.N."/>
            <person name="Simon M.A."/>
            <person name="Lopez G."/>
            <person name="Yakimov M.M."/>
            <person name="Ferrer M."/>
        </authorList>
    </citation>
    <scope>NUCLEOTIDE SEQUENCE</scope>
</reference>
<keyword evidence="4" id="KW-0285">Flavoprotein</keyword>
<evidence type="ECO:0000256" key="1">
    <source>
        <dbReference type="ARBA" id="ARBA00001946"/>
    </source>
</evidence>
<dbReference type="GO" id="GO:0046872">
    <property type="term" value="F:metal ion binding"/>
    <property type="evidence" value="ECO:0007669"/>
    <property type="project" value="UniProtKB-KW"/>
</dbReference>
<evidence type="ECO:0000256" key="4">
    <source>
        <dbReference type="ARBA" id="ARBA00022630"/>
    </source>
</evidence>
<comment type="catalytic activity">
    <reaction evidence="10">
        <text>L-threonyl-[protein] + FAD = FMN-L-threonyl-[protein] + AMP + H(+)</text>
        <dbReference type="Rhea" id="RHEA:36847"/>
        <dbReference type="Rhea" id="RHEA-COMP:11060"/>
        <dbReference type="Rhea" id="RHEA-COMP:11061"/>
        <dbReference type="ChEBI" id="CHEBI:15378"/>
        <dbReference type="ChEBI" id="CHEBI:30013"/>
        <dbReference type="ChEBI" id="CHEBI:57692"/>
        <dbReference type="ChEBI" id="CHEBI:74257"/>
        <dbReference type="ChEBI" id="CHEBI:456215"/>
        <dbReference type="EC" id="2.7.1.180"/>
    </reaction>
</comment>
<sequence>MTQTTNDFVSPPRRKGRTRKRIVGLAFLLSLIAATIWILQYRGTSTLRVAEGPIFGTTYHIKYEAPQALDEAIREELQRVDNSLSVFNKESTISQVNAGQSQRTDAMLYEVVAKAQQISEVTRGAFDITVMPLVNAWGFGFKKGALPSAAQVDSLRALTGYQRMKLTSDSLLVKEDVRMMVDCGAIAKGYAVDRIARLLREAGVRNYMVEIGGEVVTKGRNPEGHPWQIGVSKPAEGSSPRGGELQTVLSLENAALATSGNYRNFYEREGKKYAHTIDPRTGYPVQHSLLSATVIAPDCATADAYATAFMVLGLDSAHHILADHKELKAYLIYADAQGNLQVDATRMPK</sequence>
<evidence type="ECO:0000256" key="2">
    <source>
        <dbReference type="ARBA" id="ARBA00011955"/>
    </source>
</evidence>
<feature type="transmembrane region" description="Helical" evidence="11">
    <location>
        <begin position="22"/>
        <end position="39"/>
    </location>
</feature>
<accession>J9GQ58</accession>
<dbReference type="AlphaFoldDB" id="J9GQ58"/>